<dbReference type="SMART" id="SM00530">
    <property type="entry name" value="HTH_XRE"/>
    <property type="match status" value="1"/>
</dbReference>
<proteinExistence type="predicted"/>
<dbReference type="AlphaFoldDB" id="A0A3B0S414"/>
<gene>
    <name evidence="2" type="ORF">MNBD_ALPHA06-2226</name>
</gene>
<evidence type="ECO:0000259" key="1">
    <source>
        <dbReference type="PROSITE" id="PS50943"/>
    </source>
</evidence>
<evidence type="ECO:0000313" key="2">
    <source>
        <dbReference type="EMBL" id="VAW01055.1"/>
    </source>
</evidence>
<dbReference type="SUPFAM" id="SSF47413">
    <property type="entry name" value="lambda repressor-like DNA-binding domains"/>
    <property type="match status" value="1"/>
</dbReference>
<organism evidence="2">
    <name type="scientific">hydrothermal vent metagenome</name>
    <dbReference type="NCBI Taxonomy" id="652676"/>
    <lineage>
        <taxon>unclassified sequences</taxon>
        <taxon>metagenomes</taxon>
        <taxon>ecological metagenomes</taxon>
    </lineage>
</organism>
<accession>A0A3B0S414</accession>
<dbReference type="InterPro" id="IPR001387">
    <property type="entry name" value="Cro/C1-type_HTH"/>
</dbReference>
<dbReference type="EMBL" id="UOEE01000310">
    <property type="protein sequence ID" value="VAW01055.1"/>
    <property type="molecule type" value="Genomic_DNA"/>
</dbReference>
<reference evidence="2" key="1">
    <citation type="submission" date="2018-06" db="EMBL/GenBank/DDBJ databases">
        <authorList>
            <person name="Zhirakovskaya E."/>
        </authorList>
    </citation>
    <scope>NUCLEOTIDE SEQUENCE</scope>
</reference>
<feature type="domain" description="HTH cro/C1-type" evidence="1">
    <location>
        <begin position="18"/>
        <end position="72"/>
    </location>
</feature>
<dbReference type="Pfam" id="PF01381">
    <property type="entry name" value="HTH_3"/>
    <property type="match status" value="1"/>
</dbReference>
<dbReference type="GO" id="GO:0003677">
    <property type="term" value="F:DNA binding"/>
    <property type="evidence" value="ECO:0007669"/>
    <property type="project" value="InterPro"/>
</dbReference>
<name>A0A3B0S414_9ZZZZ</name>
<sequence length="136" mass="15301">MVEKKVPNPVDVHVGARVRLRRLMVQMSQDRLGDQLGVTFQQVQKYERGANRVSASRLWRMSEVLEVPIDFFFDGIQAQSEAGGFADGDETPMVYDFINSTDGVQLASAYSRIADPKVRRQVLQLVRALGNSKTED</sequence>
<dbReference type="Gene3D" id="1.10.260.40">
    <property type="entry name" value="lambda repressor-like DNA-binding domains"/>
    <property type="match status" value="1"/>
</dbReference>
<dbReference type="CDD" id="cd00093">
    <property type="entry name" value="HTH_XRE"/>
    <property type="match status" value="1"/>
</dbReference>
<dbReference type="InterPro" id="IPR010982">
    <property type="entry name" value="Lambda_DNA-bd_dom_sf"/>
</dbReference>
<dbReference type="PROSITE" id="PS50943">
    <property type="entry name" value="HTH_CROC1"/>
    <property type="match status" value="1"/>
</dbReference>
<protein>
    <submittedName>
        <fullName evidence="2">Transcriptional regulator, Xre family</fullName>
    </submittedName>
</protein>